<evidence type="ECO:0008006" key="4">
    <source>
        <dbReference type="Google" id="ProtNLM"/>
    </source>
</evidence>
<accession>A0A7W8A4P2</accession>
<evidence type="ECO:0000256" key="1">
    <source>
        <dbReference type="SAM" id="SignalP"/>
    </source>
</evidence>
<name>A0A7W8A4P2_9ACTN</name>
<gene>
    <name evidence="2" type="ORF">HNR40_005003</name>
</gene>
<dbReference type="AlphaFoldDB" id="A0A7W8A4P2"/>
<proteinExistence type="predicted"/>
<reference evidence="2 3" key="1">
    <citation type="submission" date="2020-08" db="EMBL/GenBank/DDBJ databases">
        <title>Genomic Encyclopedia of Type Strains, Phase IV (KMG-IV): sequencing the most valuable type-strain genomes for metagenomic binning, comparative biology and taxonomic classification.</title>
        <authorList>
            <person name="Goeker M."/>
        </authorList>
    </citation>
    <scope>NUCLEOTIDE SEQUENCE [LARGE SCALE GENOMIC DNA]</scope>
    <source>
        <strain evidence="2 3">DSM 45385</strain>
    </source>
</reference>
<comment type="caution">
    <text evidence="2">The sequence shown here is derived from an EMBL/GenBank/DDBJ whole genome shotgun (WGS) entry which is preliminary data.</text>
</comment>
<dbReference type="RefSeq" id="WP_184965172.1">
    <property type="nucleotide sequence ID" value="NZ_JACHIN010000006.1"/>
</dbReference>
<protein>
    <recommendedName>
        <fullName evidence="4">Secreted protein</fullName>
    </recommendedName>
</protein>
<dbReference type="EMBL" id="JACHIN010000006">
    <property type="protein sequence ID" value="MBB5079517.1"/>
    <property type="molecule type" value="Genomic_DNA"/>
</dbReference>
<keyword evidence="1" id="KW-0732">Signal</keyword>
<sequence>MRLATLIAGSALAASTLLASAAMPALATTATSTSTTSVTDPGPAPQIDADGYWEFVGYFNAGDVCRWVKNELEEDGVRVWPPGSCHYTGPHGYWFEQWVW</sequence>
<evidence type="ECO:0000313" key="2">
    <source>
        <dbReference type="EMBL" id="MBB5079517.1"/>
    </source>
</evidence>
<dbReference type="Proteomes" id="UP000568380">
    <property type="component" value="Unassembled WGS sequence"/>
</dbReference>
<feature type="chain" id="PRO_5039017652" description="Secreted protein" evidence="1">
    <location>
        <begin position="22"/>
        <end position="100"/>
    </location>
</feature>
<evidence type="ECO:0000313" key="3">
    <source>
        <dbReference type="Proteomes" id="UP000568380"/>
    </source>
</evidence>
<feature type="signal peptide" evidence="1">
    <location>
        <begin position="1"/>
        <end position="21"/>
    </location>
</feature>
<organism evidence="2 3">
    <name type="scientific">Nonomuraea endophytica</name>
    <dbReference type="NCBI Taxonomy" id="714136"/>
    <lineage>
        <taxon>Bacteria</taxon>
        <taxon>Bacillati</taxon>
        <taxon>Actinomycetota</taxon>
        <taxon>Actinomycetes</taxon>
        <taxon>Streptosporangiales</taxon>
        <taxon>Streptosporangiaceae</taxon>
        <taxon>Nonomuraea</taxon>
    </lineage>
</organism>
<keyword evidence="3" id="KW-1185">Reference proteome</keyword>